<sequence length="46" mass="5198">MIEDLLNLAHEMAVAIVKSNPNLDQHPLMVAELKRRGLAIWDCTLN</sequence>
<dbReference type="RefSeq" id="WP_158442921.1">
    <property type="nucleotide sequence ID" value="NZ_CM002804.1"/>
</dbReference>
<keyword evidence="2" id="KW-1185">Reference proteome</keyword>
<keyword evidence="1" id="KW-0614">Plasmid</keyword>
<accession>A0A073CB13</accession>
<dbReference type="Proteomes" id="UP000027395">
    <property type="component" value="Plasmid pPA115"/>
</dbReference>
<geneLocation type="plasmid" evidence="1 2">
    <name>pPA115</name>
</geneLocation>
<protein>
    <submittedName>
        <fullName evidence="1">Uncharacterized protein</fullName>
    </submittedName>
</protein>
<dbReference type="HOGENOM" id="CLU_3187122_0_0_3"/>
<dbReference type="EMBL" id="CM002804">
    <property type="protein sequence ID" value="KEI65286.1"/>
    <property type="molecule type" value="Genomic_DNA"/>
</dbReference>
<name>A0A073CB13_PLAA1</name>
<gene>
    <name evidence="1" type="ORF">A19Y_9090</name>
</gene>
<dbReference type="AlphaFoldDB" id="A0A073CB13"/>
<dbReference type="PATRIC" id="fig|388467.6.peg.4713"/>
<reference evidence="1 2" key="1">
    <citation type="journal article" date="2014" name="Appl. Environ. Microbiol.">
        <title>Elucidation of insertion elements encoded on plasmids and in vitro construction of shuttle vectors from the toxic cyanobacterium Planktothrix.</title>
        <authorList>
            <person name="Christiansen G."/>
            <person name="Goesmann A."/>
            <person name="Kurmayer R."/>
        </authorList>
    </citation>
    <scope>NUCLEOTIDE SEQUENCE [LARGE SCALE GENOMIC DNA]</scope>
    <source>
        <strain evidence="1 2">NIVA-CYA 126/8</strain>
        <plasmid evidence="1">pPA115</plasmid>
    </source>
</reference>
<organism evidence="1 2">
    <name type="scientific">Planktothrix agardhii (strain NIVA-CYA 126/8)</name>
    <dbReference type="NCBI Taxonomy" id="388467"/>
    <lineage>
        <taxon>Bacteria</taxon>
        <taxon>Bacillati</taxon>
        <taxon>Cyanobacteriota</taxon>
        <taxon>Cyanophyceae</taxon>
        <taxon>Oscillatoriophycideae</taxon>
        <taxon>Oscillatoriales</taxon>
        <taxon>Microcoleaceae</taxon>
        <taxon>Planktothrix</taxon>
    </lineage>
</organism>
<evidence type="ECO:0000313" key="1">
    <source>
        <dbReference type="EMBL" id="KEI65286.1"/>
    </source>
</evidence>
<proteinExistence type="predicted"/>
<evidence type="ECO:0000313" key="2">
    <source>
        <dbReference type="Proteomes" id="UP000027395"/>
    </source>
</evidence>